<sequence length="295" mass="33776">MSSNWRSQQEKTNIYFLSALWWFARMTGRTITRATLLPLIAVSYFCLDKNARSASRQFFERLQGPSVPAWLVLKHFYTFASVSLDRLYLLAGFDQMFEIDMEGAELFDDLPEGAVLVTSHFGSFEIMRVLAHKHRGLLVHILLDKKHNPSAFNIIERLDPKLASYVIDASSPGPALIVKLSNLLERNQLVGIMGDRIEDGQRSTTKFFLGSPAEFPMGPWIIATLLKRPIICCFGSFEGGRKYRIRFEKIDLEGIQGKSQVRSNWALGQYVEHLESYAQQSPLNWFNFYDFWGSS</sequence>
<evidence type="ECO:0000256" key="4">
    <source>
        <dbReference type="ARBA" id="ARBA00022679"/>
    </source>
</evidence>
<evidence type="ECO:0000256" key="6">
    <source>
        <dbReference type="ARBA" id="ARBA00023315"/>
    </source>
</evidence>
<evidence type="ECO:0000313" key="7">
    <source>
        <dbReference type="EMBL" id="SVD06040.1"/>
    </source>
</evidence>
<evidence type="ECO:0000256" key="1">
    <source>
        <dbReference type="ARBA" id="ARBA00004533"/>
    </source>
</evidence>
<dbReference type="PANTHER" id="PTHR30606:SF9">
    <property type="entry name" value="LIPID A BIOSYNTHESIS LAUROYLTRANSFERASE"/>
    <property type="match status" value="1"/>
</dbReference>
<dbReference type="PANTHER" id="PTHR30606">
    <property type="entry name" value="LIPID A BIOSYNTHESIS LAUROYL ACYLTRANSFERASE"/>
    <property type="match status" value="1"/>
</dbReference>
<evidence type="ECO:0000256" key="2">
    <source>
        <dbReference type="ARBA" id="ARBA00022475"/>
    </source>
</evidence>
<protein>
    <recommendedName>
        <fullName evidence="8">Lipid A biosynthesis acyltransferase</fullName>
    </recommendedName>
</protein>
<keyword evidence="5" id="KW-0472">Membrane</keyword>
<dbReference type="GO" id="GO:1901137">
    <property type="term" value="P:carbohydrate derivative biosynthetic process"/>
    <property type="evidence" value="ECO:0007669"/>
    <property type="project" value="UniProtKB-ARBA"/>
</dbReference>
<proteinExistence type="predicted"/>
<evidence type="ECO:0000256" key="3">
    <source>
        <dbReference type="ARBA" id="ARBA00022519"/>
    </source>
</evidence>
<keyword evidence="6" id="KW-0012">Acyltransferase</keyword>
<dbReference type="GO" id="GO:0016746">
    <property type="term" value="F:acyltransferase activity"/>
    <property type="evidence" value="ECO:0007669"/>
    <property type="project" value="UniProtKB-KW"/>
</dbReference>
<dbReference type="GO" id="GO:0005886">
    <property type="term" value="C:plasma membrane"/>
    <property type="evidence" value="ECO:0007669"/>
    <property type="project" value="UniProtKB-SubCell"/>
</dbReference>
<gene>
    <name evidence="7" type="ORF">METZ01_LOCUS358894</name>
</gene>
<dbReference type="EMBL" id="UINC01127128">
    <property type="protein sequence ID" value="SVD06040.1"/>
    <property type="molecule type" value="Genomic_DNA"/>
</dbReference>
<dbReference type="GO" id="GO:0008610">
    <property type="term" value="P:lipid biosynthetic process"/>
    <property type="evidence" value="ECO:0007669"/>
    <property type="project" value="UniProtKB-ARBA"/>
</dbReference>
<comment type="subcellular location">
    <subcellularLocation>
        <location evidence="1">Cell inner membrane</location>
    </subcellularLocation>
</comment>
<dbReference type="CDD" id="cd07984">
    <property type="entry name" value="LPLAT_LABLAT-like"/>
    <property type="match status" value="1"/>
</dbReference>
<dbReference type="AlphaFoldDB" id="A0A382S7Z6"/>
<accession>A0A382S7Z6</accession>
<keyword evidence="2" id="KW-1003">Cell membrane</keyword>
<organism evidence="7">
    <name type="scientific">marine metagenome</name>
    <dbReference type="NCBI Taxonomy" id="408172"/>
    <lineage>
        <taxon>unclassified sequences</taxon>
        <taxon>metagenomes</taxon>
        <taxon>ecological metagenomes</taxon>
    </lineage>
</organism>
<evidence type="ECO:0000256" key="5">
    <source>
        <dbReference type="ARBA" id="ARBA00023136"/>
    </source>
</evidence>
<dbReference type="Pfam" id="PF03279">
    <property type="entry name" value="Lip_A_acyltrans"/>
    <property type="match status" value="1"/>
</dbReference>
<evidence type="ECO:0008006" key="8">
    <source>
        <dbReference type="Google" id="ProtNLM"/>
    </source>
</evidence>
<reference evidence="7" key="1">
    <citation type="submission" date="2018-05" db="EMBL/GenBank/DDBJ databases">
        <authorList>
            <person name="Lanie J.A."/>
            <person name="Ng W.-L."/>
            <person name="Kazmierczak K.M."/>
            <person name="Andrzejewski T.M."/>
            <person name="Davidsen T.M."/>
            <person name="Wayne K.J."/>
            <person name="Tettelin H."/>
            <person name="Glass J.I."/>
            <person name="Rusch D."/>
            <person name="Podicherti R."/>
            <person name="Tsui H.-C.T."/>
            <person name="Winkler M.E."/>
        </authorList>
    </citation>
    <scope>NUCLEOTIDE SEQUENCE</scope>
</reference>
<name>A0A382S7Z6_9ZZZZ</name>
<keyword evidence="4" id="KW-0808">Transferase</keyword>
<keyword evidence="3" id="KW-0997">Cell inner membrane</keyword>
<dbReference type="InterPro" id="IPR004960">
    <property type="entry name" value="LipA_acyltrans"/>
</dbReference>